<name>A0A8D8A342_CULPI</name>
<reference evidence="1" key="1">
    <citation type="submission" date="2021-05" db="EMBL/GenBank/DDBJ databases">
        <authorList>
            <person name="Alioto T."/>
            <person name="Alioto T."/>
            <person name="Gomez Garrido J."/>
        </authorList>
    </citation>
    <scope>NUCLEOTIDE SEQUENCE</scope>
</reference>
<protein>
    <submittedName>
        <fullName evidence="1">(northern house mosquito) hypothetical protein</fullName>
    </submittedName>
</protein>
<dbReference type="AlphaFoldDB" id="A0A8D8A342"/>
<organism evidence="1">
    <name type="scientific">Culex pipiens</name>
    <name type="common">House mosquito</name>
    <dbReference type="NCBI Taxonomy" id="7175"/>
    <lineage>
        <taxon>Eukaryota</taxon>
        <taxon>Metazoa</taxon>
        <taxon>Ecdysozoa</taxon>
        <taxon>Arthropoda</taxon>
        <taxon>Hexapoda</taxon>
        <taxon>Insecta</taxon>
        <taxon>Pterygota</taxon>
        <taxon>Neoptera</taxon>
        <taxon>Endopterygota</taxon>
        <taxon>Diptera</taxon>
        <taxon>Nematocera</taxon>
        <taxon>Culicoidea</taxon>
        <taxon>Culicidae</taxon>
        <taxon>Culicinae</taxon>
        <taxon>Culicini</taxon>
        <taxon>Culex</taxon>
        <taxon>Culex</taxon>
    </lineage>
</organism>
<accession>A0A8D8A342</accession>
<evidence type="ECO:0000313" key="1">
    <source>
        <dbReference type="EMBL" id="CAG6448444.1"/>
    </source>
</evidence>
<dbReference type="EMBL" id="HBUE01011147">
    <property type="protein sequence ID" value="CAG6448444.1"/>
    <property type="molecule type" value="Transcribed_RNA"/>
</dbReference>
<proteinExistence type="predicted"/>
<sequence length="180" mass="20481">MCQRVVRQIVPLTGDARRQRGQRREELSPRVGLALLRWLMNLCVSALDLYAHANVRTSRTTAVLRNDHDRILVRLRDLLLPSVPVEQVGDLLVRRPVRPARRARRRRTRREALVRDVLGLLGVLLAGRAVPPFQLAQVALVAVGALVDRFVDVARQLTDSLLQRGHVLDGDLFLWFILDE</sequence>